<dbReference type="EMBL" id="CP035492">
    <property type="protein sequence ID" value="QAY66743.1"/>
    <property type="molecule type" value="Genomic_DNA"/>
</dbReference>
<dbReference type="Pfam" id="PF00498">
    <property type="entry name" value="FHA"/>
    <property type="match status" value="1"/>
</dbReference>
<accession>A0A4P6EWZ5</accession>
<dbReference type="Gene3D" id="2.60.200.20">
    <property type="match status" value="1"/>
</dbReference>
<protein>
    <submittedName>
        <fullName evidence="3">FHA domain-containing protein</fullName>
    </submittedName>
</protein>
<dbReference type="KEGG" id="pprt:ET464_10315"/>
<dbReference type="SMART" id="SM00240">
    <property type="entry name" value="FHA"/>
    <property type="match status" value="1"/>
</dbReference>
<keyword evidence="1" id="KW-0812">Transmembrane</keyword>
<organism evidence="3 4">
    <name type="scientific">Paenibacillus protaetiae</name>
    <dbReference type="NCBI Taxonomy" id="2509456"/>
    <lineage>
        <taxon>Bacteria</taxon>
        <taxon>Bacillati</taxon>
        <taxon>Bacillota</taxon>
        <taxon>Bacilli</taxon>
        <taxon>Bacillales</taxon>
        <taxon>Paenibacillaceae</taxon>
        <taxon>Paenibacillus</taxon>
    </lineage>
</organism>
<dbReference type="InterPro" id="IPR008984">
    <property type="entry name" value="SMAD_FHA_dom_sf"/>
</dbReference>
<reference evidence="3 4" key="1">
    <citation type="submission" date="2019-01" db="EMBL/GenBank/DDBJ databases">
        <title>Genome sequencing of strain FW100M-2.</title>
        <authorList>
            <person name="Heo J."/>
            <person name="Kim S.-J."/>
            <person name="Kim J.-S."/>
            <person name="Hong S.-B."/>
            <person name="Kwon S.-W."/>
        </authorList>
    </citation>
    <scope>NUCLEOTIDE SEQUENCE [LARGE SCALE GENOMIC DNA]</scope>
    <source>
        <strain evidence="3 4">FW100M-2</strain>
    </source>
</reference>
<dbReference type="Proteomes" id="UP000293568">
    <property type="component" value="Chromosome"/>
</dbReference>
<keyword evidence="1" id="KW-1133">Transmembrane helix</keyword>
<feature type="transmembrane region" description="Helical" evidence="1">
    <location>
        <begin position="328"/>
        <end position="348"/>
    </location>
</feature>
<dbReference type="OrthoDB" id="9783862at2"/>
<gene>
    <name evidence="3" type="ORF">ET464_10315</name>
</gene>
<dbReference type="PROSITE" id="PS50006">
    <property type="entry name" value="FHA_DOMAIN"/>
    <property type="match status" value="1"/>
</dbReference>
<evidence type="ECO:0000313" key="4">
    <source>
        <dbReference type="Proteomes" id="UP000293568"/>
    </source>
</evidence>
<dbReference type="AlphaFoldDB" id="A0A4P6EWZ5"/>
<proteinExistence type="predicted"/>
<keyword evidence="4" id="KW-1185">Reference proteome</keyword>
<dbReference type="CDD" id="cd00060">
    <property type="entry name" value="FHA"/>
    <property type="match status" value="1"/>
</dbReference>
<keyword evidence="1" id="KW-0472">Membrane</keyword>
<dbReference type="InterPro" id="IPR045962">
    <property type="entry name" value="DUF6382"/>
</dbReference>
<evidence type="ECO:0000259" key="2">
    <source>
        <dbReference type="PROSITE" id="PS50006"/>
    </source>
</evidence>
<evidence type="ECO:0000313" key="3">
    <source>
        <dbReference type="EMBL" id="QAY66743.1"/>
    </source>
</evidence>
<dbReference type="InterPro" id="IPR000253">
    <property type="entry name" value="FHA_dom"/>
</dbReference>
<feature type="domain" description="FHA" evidence="2">
    <location>
        <begin position="514"/>
        <end position="566"/>
    </location>
</feature>
<sequence>MFNPYDRKEGLMLNKLVVDFSMARGHEMLIEREGGFRREHLEEVELHMLQQYKMPRLLDVDWLEVNGIFTFRYNLEGRKLLRHKLQLQPITMQQFYELLLAVVEALDECRHYMLRPEGCLLSHAYLFAGEQLTDIKLAYLPLKATAGTEGYGDLMSLLVGWSAYIDEMDGAGFQKLLQHLNTRSLSCQELRAALLELIGESLPVRMNVRQLRNASGRAAASAASRAAQDAWNDTDKIHIASAKGAPVQDVSFKEHDVVQVQEPLSLLEYGDADSPHEDVLEDEPMGWEMNDEAKPANPNRIKWMLSAAVVLTDALIWRYMYLGSQSQSGLFICCGLTLLAAAGLLFIWRKPNEGDSAAHRELYAAHDHDEIKPRLLLPDEEPFLSSASSEMSYTPGQAPRWTYGQSAEKSALAGLSASGAAARSNDQPITDMPLRSGDVSQAWHQYEDPFRIAAEEAAAAAEPGTSGLKWHDATEYLGAAKQENGTGKQTDSGFALYREWNGSEQKLAWDGELFMVGRSDKQVHYTDTASGISRLHFEIEPGDEPFTYSAKDLGSRNGTWLNGEVMIPYKQYPFARGDIIQPAGLNGPKYFMK</sequence>
<evidence type="ECO:0000256" key="1">
    <source>
        <dbReference type="SAM" id="Phobius"/>
    </source>
</evidence>
<dbReference type="Pfam" id="PF19909">
    <property type="entry name" value="DUF6382"/>
    <property type="match status" value="1"/>
</dbReference>
<dbReference type="SUPFAM" id="SSF49879">
    <property type="entry name" value="SMAD/FHA domain"/>
    <property type="match status" value="1"/>
</dbReference>
<feature type="transmembrane region" description="Helical" evidence="1">
    <location>
        <begin position="303"/>
        <end position="322"/>
    </location>
</feature>
<name>A0A4P6EWZ5_9BACL</name>